<dbReference type="InterPro" id="IPR051127">
    <property type="entry name" value="Fungal_SecMet_Regulators"/>
</dbReference>
<dbReference type="EMBL" id="JBFXLU010000424">
    <property type="protein sequence ID" value="KAL2826774.1"/>
    <property type="molecule type" value="Genomic_DNA"/>
</dbReference>
<evidence type="ECO:0000256" key="5">
    <source>
        <dbReference type="ARBA" id="ARBA00023242"/>
    </source>
</evidence>
<dbReference type="InterPro" id="IPR001138">
    <property type="entry name" value="Zn2Cys6_DnaBD"/>
</dbReference>
<dbReference type="PROSITE" id="PS00463">
    <property type="entry name" value="ZN2_CY6_FUNGAL_1"/>
    <property type="match status" value="1"/>
</dbReference>
<gene>
    <name evidence="8" type="ORF">BJY01DRAFT_262219</name>
</gene>
<dbReference type="CDD" id="cd12148">
    <property type="entry name" value="fungal_TF_MHR"/>
    <property type="match status" value="1"/>
</dbReference>
<evidence type="ECO:0000256" key="4">
    <source>
        <dbReference type="ARBA" id="ARBA00023163"/>
    </source>
</evidence>
<accession>A0ABR4IG91</accession>
<keyword evidence="3" id="KW-0238">DNA-binding</keyword>
<dbReference type="SMART" id="SM00066">
    <property type="entry name" value="GAL4"/>
    <property type="match status" value="1"/>
</dbReference>
<evidence type="ECO:0000259" key="7">
    <source>
        <dbReference type="PROSITE" id="PS50048"/>
    </source>
</evidence>
<comment type="caution">
    <text evidence="8">The sequence shown here is derived from an EMBL/GenBank/DDBJ whole genome shotgun (WGS) entry which is preliminary data.</text>
</comment>
<dbReference type="Pfam" id="PF00172">
    <property type="entry name" value="Zn_clus"/>
    <property type="match status" value="1"/>
</dbReference>
<evidence type="ECO:0000256" key="2">
    <source>
        <dbReference type="ARBA" id="ARBA00023015"/>
    </source>
</evidence>
<dbReference type="InterPro" id="IPR007219">
    <property type="entry name" value="XnlR_reg_dom"/>
</dbReference>
<feature type="transmembrane region" description="Helical" evidence="6">
    <location>
        <begin position="518"/>
        <end position="538"/>
    </location>
</feature>
<keyword evidence="9" id="KW-1185">Reference proteome</keyword>
<evidence type="ECO:0000256" key="3">
    <source>
        <dbReference type="ARBA" id="ARBA00023125"/>
    </source>
</evidence>
<sequence length="690" mass="75805">MPRPKVRPENRQRSYRACLSCKSSKIRCDALQPCSSCVRRDQADSCTYSGIDRRRRAQGQCGLSEALSPQAIEDNTPRSDGYAPLARVLVRIAIEAFPLPVMLIDPVFVGEASSQSFLHFLRKTVKAYIGSAPFTDGERQYVTLDVDLPSAGPDISLNTSPNKLRSLLEGYFEATSGILCPFTSDEIELLLHERSSSPGSIPELPPTGNDDAAALDLALAIGAQAGGRGEDVVLSRAYFSRARKVALDNMFTSQNLSTVRLFLLLAFYMLGACNRNGAAMFLGVAVKAAVILQLHNPPPDSDPEKEESSDRMRIWNSIQNVDVLASFILGRPKDLPLMRHAITETKSPNPEEVGQHAQPAFGAMVQVCNLLADIVDCQRKSTGLLHVPSAETQLFRLRQWSGTLPENLRHFSPTASSQEQGNYLEPSDRQALMSAMHISCVYYFAVILITRPFLVAYLISRLRGKAPYNLISDPDEASDINIKNSKVSGLAQVCVSSSLYMVDMCVKAKAANFTFGNLCLLEAWIFGAGLVLGFSMFAGEPRRDIDDSFGSARTIIADLATSSPQAQLYLNILTTFAEAIAVYRQRVKDERQSIVQHYMGRILVIDDPATTSRHNTIPTSGSGVLPENPEWMVNVDGVDIDGADLRTLLEISTGFQDQTAAGNWSDVDMHLLDYPIPGVEPFDQFFYTVE</sequence>
<name>A0ABR4IG91_9EURO</name>
<dbReference type="InterPro" id="IPR036864">
    <property type="entry name" value="Zn2-C6_fun-type_DNA-bd_sf"/>
</dbReference>
<keyword evidence="2" id="KW-0805">Transcription regulation</keyword>
<feature type="transmembrane region" description="Helical" evidence="6">
    <location>
        <begin position="441"/>
        <end position="459"/>
    </location>
</feature>
<keyword evidence="1" id="KW-0479">Metal-binding</keyword>
<keyword evidence="4" id="KW-0804">Transcription</keyword>
<dbReference type="PROSITE" id="PS50048">
    <property type="entry name" value="ZN2_CY6_FUNGAL_2"/>
    <property type="match status" value="1"/>
</dbReference>
<feature type="domain" description="Zn(2)-C6 fungal-type" evidence="7">
    <location>
        <begin position="17"/>
        <end position="48"/>
    </location>
</feature>
<dbReference type="SUPFAM" id="SSF57701">
    <property type="entry name" value="Zn2/Cys6 DNA-binding domain"/>
    <property type="match status" value="1"/>
</dbReference>
<dbReference type="Gene3D" id="4.10.240.10">
    <property type="entry name" value="Zn(2)-C6 fungal-type DNA-binding domain"/>
    <property type="match status" value="1"/>
</dbReference>
<reference evidence="8 9" key="1">
    <citation type="submission" date="2024-07" db="EMBL/GenBank/DDBJ databases">
        <title>Section-level genome sequencing and comparative genomics of Aspergillus sections Usti and Cavernicolus.</title>
        <authorList>
            <consortium name="Lawrence Berkeley National Laboratory"/>
            <person name="Nybo J.L."/>
            <person name="Vesth T.C."/>
            <person name="Theobald S."/>
            <person name="Frisvad J.C."/>
            <person name="Larsen T.O."/>
            <person name="Kjaerboelling I."/>
            <person name="Rothschild-Mancinelli K."/>
            <person name="Lyhne E.K."/>
            <person name="Kogle M.E."/>
            <person name="Barry K."/>
            <person name="Clum A."/>
            <person name="Na H."/>
            <person name="Ledsgaard L."/>
            <person name="Lin J."/>
            <person name="Lipzen A."/>
            <person name="Kuo A."/>
            <person name="Riley R."/>
            <person name="Mondo S."/>
            <person name="Labutti K."/>
            <person name="Haridas S."/>
            <person name="Pangalinan J."/>
            <person name="Salamov A.A."/>
            <person name="Simmons B.A."/>
            <person name="Magnuson J.K."/>
            <person name="Chen J."/>
            <person name="Drula E."/>
            <person name="Henrissat B."/>
            <person name="Wiebenga A."/>
            <person name="Lubbers R.J."/>
            <person name="Gomes A.C."/>
            <person name="Makela M.R."/>
            <person name="Stajich J."/>
            <person name="Grigoriev I.V."/>
            <person name="Mortensen U.H."/>
            <person name="De Vries R.P."/>
            <person name="Baker S.E."/>
            <person name="Andersen M.R."/>
        </authorList>
    </citation>
    <scope>NUCLEOTIDE SEQUENCE [LARGE SCALE GENOMIC DNA]</scope>
    <source>
        <strain evidence="8 9">CBS 123904</strain>
    </source>
</reference>
<dbReference type="PANTHER" id="PTHR47424">
    <property type="entry name" value="REGULATORY PROTEIN GAL4"/>
    <property type="match status" value="1"/>
</dbReference>
<dbReference type="CDD" id="cd00067">
    <property type="entry name" value="GAL4"/>
    <property type="match status" value="1"/>
</dbReference>
<evidence type="ECO:0000256" key="1">
    <source>
        <dbReference type="ARBA" id="ARBA00022723"/>
    </source>
</evidence>
<dbReference type="Proteomes" id="UP001610446">
    <property type="component" value="Unassembled WGS sequence"/>
</dbReference>
<dbReference type="PANTHER" id="PTHR47424:SF9">
    <property type="entry name" value="TAH-2"/>
    <property type="match status" value="1"/>
</dbReference>
<evidence type="ECO:0000256" key="6">
    <source>
        <dbReference type="SAM" id="Phobius"/>
    </source>
</evidence>
<keyword evidence="6" id="KW-0812">Transmembrane</keyword>
<keyword evidence="6" id="KW-1133">Transmembrane helix</keyword>
<organism evidence="8 9">
    <name type="scientific">Aspergillus pseudoustus</name>
    <dbReference type="NCBI Taxonomy" id="1810923"/>
    <lineage>
        <taxon>Eukaryota</taxon>
        <taxon>Fungi</taxon>
        <taxon>Dikarya</taxon>
        <taxon>Ascomycota</taxon>
        <taxon>Pezizomycotina</taxon>
        <taxon>Eurotiomycetes</taxon>
        <taxon>Eurotiomycetidae</taxon>
        <taxon>Eurotiales</taxon>
        <taxon>Aspergillaceae</taxon>
        <taxon>Aspergillus</taxon>
        <taxon>Aspergillus subgen. Nidulantes</taxon>
    </lineage>
</organism>
<evidence type="ECO:0000313" key="8">
    <source>
        <dbReference type="EMBL" id="KAL2826774.1"/>
    </source>
</evidence>
<proteinExistence type="predicted"/>
<dbReference type="Pfam" id="PF04082">
    <property type="entry name" value="Fungal_trans"/>
    <property type="match status" value="1"/>
</dbReference>
<protein>
    <recommendedName>
        <fullName evidence="7">Zn(2)-C6 fungal-type domain-containing protein</fullName>
    </recommendedName>
</protein>
<evidence type="ECO:0000313" key="9">
    <source>
        <dbReference type="Proteomes" id="UP001610446"/>
    </source>
</evidence>
<keyword evidence="5" id="KW-0539">Nucleus</keyword>
<keyword evidence="6" id="KW-0472">Membrane</keyword>